<keyword evidence="3" id="KW-1185">Reference proteome</keyword>
<evidence type="ECO:0000256" key="1">
    <source>
        <dbReference type="SAM" id="Phobius"/>
    </source>
</evidence>
<dbReference type="Proteomes" id="UP000729357">
    <property type="component" value="Unassembled WGS sequence"/>
</dbReference>
<keyword evidence="1" id="KW-0472">Membrane</keyword>
<feature type="transmembrane region" description="Helical" evidence="1">
    <location>
        <begin position="79"/>
        <end position="102"/>
    </location>
</feature>
<gene>
    <name evidence="2" type="ORF">KCU98_g2945</name>
</gene>
<feature type="non-terminal residue" evidence="2">
    <location>
        <position position="1"/>
    </location>
</feature>
<keyword evidence="1" id="KW-0812">Transmembrane</keyword>
<dbReference type="AlphaFoldDB" id="A0A9P8G341"/>
<feature type="transmembrane region" description="Helical" evidence="1">
    <location>
        <begin position="350"/>
        <end position="374"/>
    </location>
</feature>
<keyword evidence="1" id="KW-1133">Transmembrane helix</keyword>
<proteinExistence type="predicted"/>
<reference evidence="2" key="2">
    <citation type="submission" date="2021-08" db="EMBL/GenBank/DDBJ databases">
        <authorList>
            <person name="Gostincar C."/>
            <person name="Sun X."/>
            <person name="Song Z."/>
            <person name="Gunde-Cimerman N."/>
        </authorList>
    </citation>
    <scope>NUCLEOTIDE SEQUENCE</scope>
    <source>
        <strain evidence="2">EXF-9298</strain>
    </source>
</reference>
<protein>
    <submittedName>
        <fullName evidence="2">Uncharacterized protein</fullName>
    </submittedName>
</protein>
<feature type="transmembrane region" description="Helical" evidence="1">
    <location>
        <begin position="16"/>
        <end position="37"/>
    </location>
</feature>
<accession>A0A9P8G341</accession>
<organism evidence="2 3">
    <name type="scientific">Aureobasidium melanogenum</name>
    <name type="common">Aureobasidium pullulans var. melanogenum</name>
    <dbReference type="NCBI Taxonomy" id="46634"/>
    <lineage>
        <taxon>Eukaryota</taxon>
        <taxon>Fungi</taxon>
        <taxon>Dikarya</taxon>
        <taxon>Ascomycota</taxon>
        <taxon>Pezizomycotina</taxon>
        <taxon>Dothideomycetes</taxon>
        <taxon>Dothideomycetidae</taxon>
        <taxon>Dothideales</taxon>
        <taxon>Saccotheciaceae</taxon>
        <taxon>Aureobasidium</taxon>
    </lineage>
</organism>
<evidence type="ECO:0000313" key="3">
    <source>
        <dbReference type="Proteomes" id="UP000729357"/>
    </source>
</evidence>
<name>A0A9P8G341_AURME</name>
<comment type="caution">
    <text evidence="2">The sequence shown here is derived from an EMBL/GenBank/DDBJ whole genome shotgun (WGS) entry which is preliminary data.</text>
</comment>
<evidence type="ECO:0000313" key="2">
    <source>
        <dbReference type="EMBL" id="KAG9987996.1"/>
    </source>
</evidence>
<reference evidence="2" key="1">
    <citation type="journal article" date="2021" name="J Fungi (Basel)">
        <title>Virulence traits and population genomics of the black yeast Aureobasidium melanogenum.</title>
        <authorList>
            <person name="Cernosa A."/>
            <person name="Sun X."/>
            <person name="Gostincar C."/>
            <person name="Fang C."/>
            <person name="Gunde-Cimerman N."/>
            <person name="Song Z."/>
        </authorList>
    </citation>
    <scope>NUCLEOTIDE SEQUENCE</scope>
    <source>
        <strain evidence="2">EXF-9298</strain>
    </source>
</reference>
<sequence>MQIFADIFILSSTARIILRVYFIAALMLVCLLGDRCLHLRAKIRLLRGEDVNVASMLGWLRGFGPILTTTRLRTMPGGWMGSLMILTGLISLGCDLFTNLVVTVEMPRDCEFQTGILVSDVNSGYNPSPYGAAALYTQAAQLSQVSLGDQTGDQGIYRAFDPTKLDIFFPSDNDVIGSWICKTSSPVVSFYNKSDEAIAEELRSSGYLYSDFKPFALSNPDIQLVILSANSTIWGRPWDLKVAVDMKNDNEGISKQMQVETCTLDTTLSWVNDIRNKINVAPMMSSWAPFFSSNLFESFNSDQPDGGAVSVSQTLEILLNSIIMVAGTQNAINIASGGLRYGCLLPGARFPYGVVALVFLVCSLVLFFLVYLLYLQIQLLRTKRQYDQSNANQVVSSSELCDSVPNSTLDWIVHAAHQSDNSGTRPKHHHLRDWLMSSRSHNGPRISLVRRHGGVHNTPMSIYSQSGFSPQTNTFFSQKTVYDAVQTSEAYIPNA</sequence>
<dbReference type="EMBL" id="JAHFXS010000182">
    <property type="protein sequence ID" value="KAG9987996.1"/>
    <property type="molecule type" value="Genomic_DNA"/>
</dbReference>